<keyword evidence="9" id="KW-0902">Two-component regulatory system</keyword>
<evidence type="ECO:0000256" key="8">
    <source>
        <dbReference type="ARBA" id="ARBA00022989"/>
    </source>
</evidence>
<dbReference type="PRINTS" id="PR00344">
    <property type="entry name" value="BCTRLSENSOR"/>
</dbReference>
<feature type="transmembrane region" description="Helical" evidence="12">
    <location>
        <begin position="162"/>
        <end position="183"/>
    </location>
</feature>
<gene>
    <name evidence="15" type="ORF">H3H51_09980</name>
</gene>
<dbReference type="InterPro" id="IPR003660">
    <property type="entry name" value="HAMP_dom"/>
</dbReference>
<feature type="domain" description="HAMP" evidence="14">
    <location>
        <begin position="185"/>
        <end position="237"/>
    </location>
</feature>
<dbReference type="SUPFAM" id="SSF47384">
    <property type="entry name" value="Homodimeric domain of signal transducing histidine kinase"/>
    <property type="match status" value="1"/>
</dbReference>
<dbReference type="Gene3D" id="6.10.340.10">
    <property type="match status" value="1"/>
</dbReference>
<dbReference type="Proteomes" id="UP000542720">
    <property type="component" value="Unassembled WGS sequence"/>
</dbReference>
<dbReference type="SMART" id="SM00387">
    <property type="entry name" value="HATPase_c"/>
    <property type="match status" value="1"/>
</dbReference>
<keyword evidence="6 12" id="KW-0812">Transmembrane</keyword>
<keyword evidence="7" id="KW-0418">Kinase</keyword>
<evidence type="ECO:0000256" key="1">
    <source>
        <dbReference type="ARBA" id="ARBA00000085"/>
    </source>
</evidence>
<dbReference type="InterPro" id="IPR003594">
    <property type="entry name" value="HATPase_dom"/>
</dbReference>
<dbReference type="Pfam" id="PF02518">
    <property type="entry name" value="HATPase_c"/>
    <property type="match status" value="1"/>
</dbReference>
<dbReference type="SUPFAM" id="SSF55874">
    <property type="entry name" value="ATPase domain of HSP90 chaperone/DNA topoisomerase II/histidine kinase"/>
    <property type="match status" value="1"/>
</dbReference>
<evidence type="ECO:0000256" key="10">
    <source>
        <dbReference type="ARBA" id="ARBA00023136"/>
    </source>
</evidence>
<protein>
    <recommendedName>
        <fullName evidence="3">histidine kinase</fullName>
        <ecNumber evidence="3">2.7.13.3</ecNumber>
    </recommendedName>
</protein>
<comment type="caution">
    <text evidence="15">The sequence shown here is derived from an EMBL/GenBank/DDBJ whole genome shotgun (WGS) entry which is preliminary data.</text>
</comment>
<keyword evidence="16" id="KW-1185">Reference proteome</keyword>
<dbReference type="InterPro" id="IPR036097">
    <property type="entry name" value="HisK_dim/P_sf"/>
</dbReference>
<evidence type="ECO:0000256" key="7">
    <source>
        <dbReference type="ARBA" id="ARBA00022777"/>
    </source>
</evidence>
<dbReference type="Pfam" id="PF00512">
    <property type="entry name" value="HisKA"/>
    <property type="match status" value="1"/>
</dbReference>
<evidence type="ECO:0000256" key="11">
    <source>
        <dbReference type="SAM" id="Coils"/>
    </source>
</evidence>
<dbReference type="EC" id="2.7.13.3" evidence="3"/>
<dbReference type="PANTHER" id="PTHR45436:SF5">
    <property type="entry name" value="SENSOR HISTIDINE KINASE TRCS"/>
    <property type="match status" value="1"/>
</dbReference>
<feature type="coiled-coil region" evidence="11">
    <location>
        <begin position="254"/>
        <end position="296"/>
    </location>
</feature>
<evidence type="ECO:0000256" key="6">
    <source>
        <dbReference type="ARBA" id="ARBA00022692"/>
    </source>
</evidence>
<evidence type="ECO:0000256" key="4">
    <source>
        <dbReference type="ARBA" id="ARBA00022553"/>
    </source>
</evidence>
<dbReference type="InterPro" id="IPR004358">
    <property type="entry name" value="Sig_transdc_His_kin-like_C"/>
</dbReference>
<accession>A0A7W4QCU2</accession>
<dbReference type="InterPro" id="IPR036890">
    <property type="entry name" value="HATPase_C_sf"/>
</dbReference>
<name>A0A7W4QCU2_9GAMM</name>
<evidence type="ECO:0000256" key="9">
    <source>
        <dbReference type="ARBA" id="ARBA00023012"/>
    </source>
</evidence>
<evidence type="ECO:0000256" key="2">
    <source>
        <dbReference type="ARBA" id="ARBA00004370"/>
    </source>
</evidence>
<dbReference type="SUPFAM" id="SSF158472">
    <property type="entry name" value="HAMP domain-like"/>
    <property type="match status" value="1"/>
</dbReference>
<dbReference type="AlphaFoldDB" id="A0A7W4QCU2"/>
<dbReference type="CDD" id="cd06225">
    <property type="entry name" value="HAMP"/>
    <property type="match status" value="1"/>
</dbReference>
<dbReference type="PROSITE" id="PS50885">
    <property type="entry name" value="HAMP"/>
    <property type="match status" value="1"/>
</dbReference>
<dbReference type="InterPro" id="IPR050428">
    <property type="entry name" value="TCS_sensor_his_kinase"/>
</dbReference>
<comment type="catalytic activity">
    <reaction evidence="1">
        <text>ATP + protein L-histidine = ADP + protein N-phospho-L-histidine.</text>
        <dbReference type="EC" id="2.7.13.3"/>
    </reaction>
</comment>
<dbReference type="GO" id="GO:0005886">
    <property type="term" value="C:plasma membrane"/>
    <property type="evidence" value="ECO:0007669"/>
    <property type="project" value="TreeGrafter"/>
</dbReference>
<dbReference type="SMART" id="SM00304">
    <property type="entry name" value="HAMP"/>
    <property type="match status" value="1"/>
</dbReference>
<dbReference type="FunFam" id="1.10.287.130:FF:000001">
    <property type="entry name" value="Two-component sensor histidine kinase"/>
    <property type="match status" value="1"/>
</dbReference>
<organism evidence="15 16">
    <name type="scientific">Aquipseudomonas ullengensis</name>
    <dbReference type="NCBI Taxonomy" id="2759166"/>
    <lineage>
        <taxon>Bacteria</taxon>
        <taxon>Pseudomonadati</taxon>
        <taxon>Pseudomonadota</taxon>
        <taxon>Gammaproteobacteria</taxon>
        <taxon>Pseudomonadales</taxon>
        <taxon>Pseudomonadaceae</taxon>
        <taxon>Aquipseudomonas</taxon>
    </lineage>
</organism>
<keyword evidence="5" id="KW-0808">Transferase</keyword>
<keyword evidence="8 12" id="KW-1133">Transmembrane helix</keyword>
<dbReference type="Gene3D" id="3.30.565.10">
    <property type="entry name" value="Histidine kinase-like ATPase, C-terminal domain"/>
    <property type="match status" value="1"/>
</dbReference>
<comment type="subcellular location">
    <subcellularLocation>
        <location evidence="2">Membrane</location>
    </subcellularLocation>
</comment>
<dbReference type="Gene3D" id="1.10.287.130">
    <property type="match status" value="1"/>
</dbReference>
<proteinExistence type="predicted"/>
<evidence type="ECO:0000256" key="5">
    <source>
        <dbReference type="ARBA" id="ARBA00022679"/>
    </source>
</evidence>
<dbReference type="PANTHER" id="PTHR45436">
    <property type="entry name" value="SENSOR HISTIDINE KINASE YKOH"/>
    <property type="match status" value="1"/>
</dbReference>
<dbReference type="RefSeq" id="WP_183088899.1">
    <property type="nucleotide sequence ID" value="NZ_JACJUD010000003.1"/>
</dbReference>
<evidence type="ECO:0000259" key="13">
    <source>
        <dbReference type="PROSITE" id="PS50109"/>
    </source>
</evidence>
<sequence length="461" mass="50794">MKLSLSRKLFLAVLSTALFVALAMFVAGGWSFGRGFIGYINELTEQRMTSVLPRFVEGYRRHGSWDFLRDNRDEWFSMIHPQDARSRTGMTWDLPVSDLTGAVFRISLLDSQQRKVMGFIEMGTDAVRMPIEVEGQLVGWLAMAPFQSVTEAGGERLLRNQLLASLAVGALALLLAALIAGWATRRLLAPVRQVAEATHRLAAGDYAERVMVASDDEVGQLARDFNQLAHTLERNERMRRDFMADISHELRTPLAVLRGELEALEDGVRKLDGESLRSLQDEVGQLSKLVDDLYELSLADVGALTYRKQRVDLVELLEQALAGATERCQERGLVLELQLPAAPLPVLADDGRLRQLLGNLLENSLRYTEAGGRLRIRLQGDGERVSLDWLDSAPGVAEADLAKLFERFFRGEASRGRASGGSGLGLAICRSIAEAHGGTLEARPSPLGGLWLHLSLPQEGA</sequence>
<dbReference type="PROSITE" id="PS50109">
    <property type="entry name" value="HIS_KIN"/>
    <property type="match status" value="1"/>
</dbReference>
<feature type="domain" description="Histidine kinase" evidence="13">
    <location>
        <begin position="245"/>
        <end position="460"/>
    </location>
</feature>
<dbReference type="Pfam" id="PF00672">
    <property type="entry name" value="HAMP"/>
    <property type="match status" value="1"/>
</dbReference>
<dbReference type="SMART" id="SM00388">
    <property type="entry name" value="HisKA"/>
    <property type="match status" value="1"/>
</dbReference>
<dbReference type="InterPro" id="IPR005467">
    <property type="entry name" value="His_kinase_dom"/>
</dbReference>
<dbReference type="InterPro" id="IPR003661">
    <property type="entry name" value="HisK_dim/P_dom"/>
</dbReference>
<evidence type="ECO:0000256" key="12">
    <source>
        <dbReference type="SAM" id="Phobius"/>
    </source>
</evidence>
<keyword evidence="4" id="KW-0597">Phosphoprotein</keyword>
<dbReference type="CDD" id="cd00082">
    <property type="entry name" value="HisKA"/>
    <property type="match status" value="1"/>
</dbReference>
<reference evidence="15 16" key="1">
    <citation type="submission" date="2020-08" db="EMBL/GenBank/DDBJ databases">
        <authorList>
            <person name="Kim C.M."/>
        </authorList>
    </citation>
    <scope>NUCLEOTIDE SEQUENCE [LARGE SCALE GENOMIC DNA]</scope>
    <source>
        <strain evidence="15 16">UL070</strain>
    </source>
</reference>
<evidence type="ECO:0000313" key="15">
    <source>
        <dbReference type="EMBL" id="MBB2495346.1"/>
    </source>
</evidence>
<keyword evidence="11" id="KW-0175">Coiled coil</keyword>
<evidence type="ECO:0000259" key="14">
    <source>
        <dbReference type="PROSITE" id="PS50885"/>
    </source>
</evidence>
<keyword evidence="10 12" id="KW-0472">Membrane</keyword>
<dbReference type="EMBL" id="JACJUD010000003">
    <property type="protein sequence ID" value="MBB2495346.1"/>
    <property type="molecule type" value="Genomic_DNA"/>
</dbReference>
<dbReference type="GO" id="GO:0000155">
    <property type="term" value="F:phosphorelay sensor kinase activity"/>
    <property type="evidence" value="ECO:0007669"/>
    <property type="project" value="InterPro"/>
</dbReference>
<evidence type="ECO:0000313" key="16">
    <source>
        <dbReference type="Proteomes" id="UP000542720"/>
    </source>
</evidence>
<evidence type="ECO:0000256" key="3">
    <source>
        <dbReference type="ARBA" id="ARBA00012438"/>
    </source>
</evidence>